<dbReference type="Gene3D" id="2.40.10.220">
    <property type="entry name" value="predicted glycosyltransferase like domains"/>
    <property type="match status" value="1"/>
</dbReference>
<dbReference type="PRINTS" id="PR01439">
    <property type="entry name" value="CELLSNTHASEA"/>
</dbReference>
<dbReference type="Pfam" id="PF13632">
    <property type="entry name" value="Glyco_trans_2_3"/>
    <property type="match status" value="1"/>
</dbReference>
<evidence type="ECO:0000259" key="14">
    <source>
        <dbReference type="Pfam" id="PF13632"/>
    </source>
</evidence>
<feature type="domain" description="Glycosyltransferase 2-like" evidence="14">
    <location>
        <begin position="159"/>
        <end position="372"/>
    </location>
</feature>
<comment type="subcellular location">
    <subcellularLocation>
        <location evidence="1">Cell inner membrane</location>
        <topology evidence="1">Multi-pass membrane protein</topology>
    </subcellularLocation>
</comment>
<feature type="transmembrane region" description="Helical" evidence="12">
    <location>
        <begin position="37"/>
        <end position="61"/>
    </location>
</feature>
<dbReference type="GO" id="GO:0016757">
    <property type="term" value="F:glycosyltransferase activity"/>
    <property type="evidence" value="ECO:0007669"/>
    <property type="project" value="UniProtKB-KW"/>
</dbReference>
<dbReference type="RefSeq" id="WP_245031375.1">
    <property type="nucleotide sequence ID" value="NZ_CP095075.1"/>
</dbReference>
<keyword evidence="6 15" id="KW-0808">Transferase</keyword>
<evidence type="ECO:0000256" key="11">
    <source>
        <dbReference type="ARBA" id="ARBA00048682"/>
    </source>
</evidence>
<evidence type="ECO:0000259" key="13">
    <source>
        <dbReference type="Pfam" id="PF07238"/>
    </source>
</evidence>
<evidence type="ECO:0000256" key="10">
    <source>
        <dbReference type="ARBA" id="ARBA00023136"/>
    </source>
</evidence>
<evidence type="ECO:0000256" key="3">
    <source>
        <dbReference type="ARBA" id="ARBA00022475"/>
    </source>
</evidence>
<protein>
    <recommendedName>
        <fullName evidence="2">cellulose synthase (UDP-forming)</fullName>
        <ecNumber evidence="2">2.4.1.12</ecNumber>
    </recommendedName>
</protein>
<accession>A0ABY4H975</accession>
<keyword evidence="5 15" id="KW-0328">Glycosyltransferase</keyword>
<feature type="transmembrane region" description="Helical" evidence="12">
    <location>
        <begin position="7"/>
        <end position="25"/>
    </location>
</feature>
<dbReference type="PANTHER" id="PTHR43867:SF2">
    <property type="entry name" value="CELLULOSE SYNTHASE CATALYTIC SUBUNIT A [UDP-FORMING]"/>
    <property type="match status" value="1"/>
</dbReference>
<comment type="catalytic activity">
    <reaction evidence="11">
        <text>[(1-&gt;4)-beta-D-glucosyl](n) + UDP-alpha-D-glucose = [(1-&gt;4)-beta-D-glucosyl](n+1) + UDP + H(+)</text>
        <dbReference type="Rhea" id="RHEA:19929"/>
        <dbReference type="Rhea" id="RHEA-COMP:10033"/>
        <dbReference type="Rhea" id="RHEA-COMP:10034"/>
        <dbReference type="ChEBI" id="CHEBI:15378"/>
        <dbReference type="ChEBI" id="CHEBI:18246"/>
        <dbReference type="ChEBI" id="CHEBI:58223"/>
        <dbReference type="ChEBI" id="CHEBI:58885"/>
        <dbReference type="EC" id="2.4.1.12"/>
    </reaction>
</comment>
<evidence type="ECO:0000256" key="6">
    <source>
        <dbReference type="ARBA" id="ARBA00022679"/>
    </source>
</evidence>
<keyword evidence="4" id="KW-0997">Cell inner membrane</keyword>
<dbReference type="PANTHER" id="PTHR43867">
    <property type="entry name" value="CELLULOSE SYNTHASE CATALYTIC SUBUNIT A [UDP-FORMING]"/>
    <property type="match status" value="1"/>
</dbReference>
<evidence type="ECO:0000256" key="7">
    <source>
        <dbReference type="ARBA" id="ARBA00022692"/>
    </source>
</evidence>
<dbReference type="EC" id="2.4.1.12" evidence="2"/>
<dbReference type="EMBL" id="CP095075">
    <property type="protein sequence ID" value="UOR11424.1"/>
    <property type="molecule type" value="Genomic_DNA"/>
</dbReference>
<reference evidence="15" key="1">
    <citation type="submission" date="2022-04" db="EMBL/GenBank/DDBJ databases">
        <title>Halobacillus sp. isolated from saltern.</title>
        <authorList>
            <person name="Won M."/>
            <person name="Lee C.-M."/>
            <person name="Woen H.-Y."/>
            <person name="Kwon S.-W."/>
        </authorList>
    </citation>
    <scope>NUCLEOTIDE SEQUENCE</scope>
    <source>
        <strain evidence="15">SSHM10-5</strain>
    </source>
</reference>
<dbReference type="InterPro" id="IPR050321">
    <property type="entry name" value="Glycosyltr_2/OpgH_subfam"/>
</dbReference>
<evidence type="ECO:0000256" key="1">
    <source>
        <dbReference type="ARBA" id="ARBA00004429"/>
    </source>
</evidence>
<proteinExistence type="predicted"/>
<feature type="transmembrane region" description="Helical" evidence="12">
    <location>
        <begin position="438"/>
        <end position="458"/>
    </location>
</feature>
<sequence>MKFRDRWSKFLIILTVIVMWIYLIWRVTDTLPASYALIAGIILLLVEGIHIFQGTLFYLLLYRPSRYLPPDLPDEIPRVDLLIATYNESTALLQRTVLACKNLDYPGDKFTVWLCDDGRRPEVLELSGKLGVYYLDRPDNSHAKAGNLNNALAHTSGEFIVTLDADMLPKPQFLKRTIGFFNENNVAFVQTPQSFYNEDVFQFNSFQSRNIPNEQDMFMQKIQSGRDRFNAAIYVGSNTIFRRKALEAVGGFATGTITEDMATGMLIQAKGYRTIAYSEVLAQGLATESLNDLLSQRIRWARGTIQTMRKWNPLTMDGLTIMQRLLYVSALMYWYFGVLKLVFLIAPIAYLLSGTPLISASISGILIFWLPYFALTSLLIKYGTGKRNSFLWSNIYEICFTPVLAWAVLVETLTKKSIGFQVTPKGVQTNNTSLNTKFLFPIFILILLSLVAMIKGFWMLNQASQISAVLINLFWVIFNLFMLLGSVMIGYERPHHRNAQRFSRNDSIQINGDTKKIQARALDISETGCCLVIQNLEQLNAEVELIYYGNNEHRLKANLVYYDTHPEGFQAGFNFSKMPVDKLQQWILEVYGGEVKEADFKFEKNTGLLSIMKRYVVSFRKPTRKRVRAVPRLKVNVPCSIVVLSLEQQSSMSEIATSIEHGVEVKTTQPFETNEGEILDFSLNGCQFVIGHMGNVQTGETIIICIPHLNNIAVKALVVRVASKDEKLTVGVKFLDEETGQVLYRLLKNTKDV</sequence>
<evidence type="ECO:0000313" key="16">
    <source>
        <dbReference type="Proteomes" id="UP000830326"/>
    </source>
</evidence>
<evidence type="ECO:0000256" key="2">
    <source>
        <dbReference type="ARBA" id="ARBA00012539"/>
    </source>
</evidence>
<keyword evidence="10 12" id="KW-0472">Membrane</keyword>
<evidence type="ECO:0000256" key="12">
    <source>
        <dbReference type="SAM" id="Phobius"/>
    </source>
</evidence>
<name>A0ABY4H975_9BACI</name>
<dbReference type="SUPFAM" id="SSF141371">
    <property type="entry name" value="PilZ domain-like"/>
    <property type="match status" value="2"/>
</dbReference>
<evidence type="ECO:0000256" key="5">
    <source>
        <dbReference type="ARBA" id="ARBA00022676"/>
    </source>
</evidence>
<dbReference type="Gene3D" id="3.90.550.10">
    <property type="entry name" value="Spore Coat Polysaccharide Biosynthesis Protein SpsA, Chain A"/>
    <property type="match status" value="1"/>
</dbReference>
<keyword evidence="3" id="KW-1003">Cell membrane</keyword>
<dbReference type="CDD" id="cd06421">
    <property type="entry name" value="CESA_CelA_like"/>
    <property type="match status" value="1"/>
</dbReference>
<dbReference type="SUPFAM" id="SSF53448">
    <property type="entry name" value="Nucleotide-diphospho-sugar transferases"/>
    <property type="match status" value="1"/>
</dbReference>
<feature type="domain" description="PilZ" evidence="13">
    <location>
        <begin position="496"/>
        <end position="585"/>
    </location>
</feature>
<feature type="transmembrane region" description="Helical" evidence="12">
    <location>
        <begin position="325"/>
        <end position="352"/>
    </location>
</feature>
<gene>
    <name evidence="15" type="ORF">MUO15_17785</name>
</gene>
<dbReference type="InterPro" id="IPR009875">
    <property type="entry name" value="PilZ_domain"/>
</dbReference>
<keyword evidence="8" id="KW-0135">Cellulose biosynthesis</keyword>
<keyword evidence="7 12" id="KW-0812">Transmembrane</keyword>
<keyword evidence="16" id="KW-1185">Reference proteome</keyword>
<evidence type="ECO:0000256" key="8">
    <source>
        <dbReference type="ARBA" id="ARBA00022916"/>
    </source>
</evidence>
<evidence type="ECO:0000256" key="4">
    <source>
        <dbReference type="ARBA" id="ARBA00022519"/>
    </source>
</evidence>
<feature type="transmembrane region" description="Helical" evidence="12">
    <location>
        <begin position="391"/>
        <end position="409"/>
    </location>
</feature>
<keyword evidence="9 12" id="KW-1133">Transmembrane helix</keyword>
<dbReference type="InterPro" id="IPR029044">
    <property type="entry name" value="Nucleotide-diphossugar_trans"/>
</dbReference>
<organism evidence="15 16">
    <name type="scientific">Halobacillus amylolyticus</name>
    <dbReference type="NCBI Taxonomy" id="2932259"/>
    <lineage>
        <taxon>Bacteria</taxon>
        <taxon>Bacillati</taxon>
        <taxon>Bacillota</taxon>
        <taxon>Bacilli</taxon>
        <taxon>Bacillales</taxon>
        <taxon>Bacillaceae</taxon>
        <taxon>Halobacillus</taxon>
    </lineage>
</organism>
<feature type="transmembrane region" description="Helical" evidence="12">
    <location>
        <begin position="470"/>
        <end position="491"/>
    </location>
</feature>
<dbReference type="Pfam" id="PF07238">
    <property type="entry name" value="PilZ"/>
    <property type="match status" value="2"/>
</dbReference>
<dbReference type="InterPro" id="IPR001173">
    <property type="entry name" value="Glyco_trans_2-like"/>
</dbReference>
<evidence type="ECO:0000256" key="9">
    <source>
        <dbReference type="ARBA" id="ARBA00022989"/>
    </source>
</evidence>
<evidence type="ECO:0000313" key="15">
    <source>
        <dbReference type="EMBL" id="UOR11424.1"/>
    </source>
</evidence>
<feature type="transmembrane region" description="Helical" evidence="12">
    <location>
        <begin position="358"/>
        <end position="379"/>
    </location>
</feature>
<dbReference type="Proteomes" id="UP000830326">
    <property type="component" value="Chromosome"/>
</dbReference>
<feature type="domain" description="PilZ" evidence="13">
    <location>
        <begin position="667"/>
        <end position="747"/>
    </location>
</feature>
<dbReference type="InterPro" id="IPR003919">
    <property type="entry name" value="Cell_synth_A"/>
</dbReference>